<proteinExistence type="predicted"/>
<dbReference type="EMBL" id="CVQI01035050">
    <property type="protein sequence ID" value="CRK45676.1"/>
    <property type="molecule type" value="Genomic_DNA"/>
</dbReference>
<dbReference type="AlphaFoldDB" id="A0A0G4NGI6"/>
<evidence type="ECO:0000313" key="2">
    <source>
        <dbReference type="Proteomes" id="UP000045706"/>
    </source>
</evidence>
<evidence type="ECO:0000313" key="1">
    <source>
        <dbReference type="EMBL" id="CRK45676.1"/>
    </source>
</evidence>
<protein>
    <submittedName>
        <fullName evidence="1">Uncharacterized protein</fullName>
    </submittedName>
</protein>
<gene>
    <name evidence="1" type="ORF">BN1723_001019</name>
</gene>
<feature type="non-terminal residue" evidence="1">
    <location>
        <position position="1"/>
    </location>
</feature>
<dbReference type="Proteomes" id="UP000045706">
    <property type="component" value="Unassembled WGS sequence"/>
</dbReference>
<sequence length="396" mass="42854">HGALEVLGRDERHLGHRQAPLLAAHDNVELGARLVQAVTHVAHGNVLAQRRARRPARHDTHLLALLGEDLGALAGWRTGHDEAHAAPVDALPALALDHELRRDRLGAVEARVRAPPLLGDDPRERRLHRRRRVVNVVTVQAHACLQTQAVACAEASKTQRLGPGRREQRLSEARRLVSGRLEADLEAVLARVPTAADHGLARKHDPLAALVLRAQASPHRLAKVHCRQVDALGRVNDLLQNLGALRALQRHEAEALEHLPPELAAFGLLQGGRVLGQVFKDLFARACVGDDAELRLLGARDHRVVDDATRTGPQEGAQLTRANLHVTHARRRYLLEEGGSLGTSEAVLDHVADVEETGVRAGEVVRLGEGQVGVLDGHVVAAKEDHLAAVGDVKVV</sequence>
<organism evidence="1 2">
    <name type="scientific">Verticillium longisporum</name>
    <name type="common">Verticillium dahliae var. longisporum</name>
    <dbReference type="NCBI Taxonomy" id="100787"/>
    <lineage>
        <taxon>Eukaryota</taxon>
        <taxon>Fungi</taxon>
        <taxon>Dikarya</taxon>
        <taxon>Ascomycota</taxon>
        <taxon>Pezizomycotina</taxon>
        <taxon>Sordariomycetes</taxon>
        <taxon>Hypocreomycetidae</taxon>
        <taxon>Glomerellales</taxon>
        <taxon>Plectosphaerellaceae</taxon>
        <taxon>Verticillium</taxon>
    </lineage>
</organism>
<reference evidence="2" key="1">
    <citation type="submission" date="2015-05" db="EMBL/GenBank/DDBJ databases">
        <authorList>
            <person name="Fogelqvist Johan"/>
        </authorList>
    </citation>
    <scope>NUCLEOTIDE SEQUENCE [LARGE SCALE GENOMIC DNA]</scope>
</reference>
<accession>A0A0G4NGI6</accession>
<name>A0A0G4NGI6_VERLO</name>